<accession>Q8CLW0</accession>
<dbReference type="DNASU" id="1145037"/>
<dbReference type="AlphaFoldDB" id="Q8CLW0"/>
<protein>
    <submittedName>
        <fullName evidence="1">Uncharacterized protein</fullName>
    </submittedName>
</protein>
<dbReference type="KEGG" id="ypk:y0089"/>
<organism evidence="1 2">
    <name type="scientific">Yersinia pestis</name>
    <dbReference type="NCBI Taxonomy" id="632"/>
    <lineage>
        <taxon>Bacteria</taxon>
        <taxon>Pseudomonadati</taxon>
        <taxon>Pseudomonadota</taxon>
        <taxon>Gammaproteobacteria</taxon>
        <taxon>Enterobacterales</taxon>
        <taxon>Yersiniaceae</taxon>
        <taxon>Yersinia</taxon>
    </lineage>
</organism>
<reference evidence="1 2" key="1">
    <citation type="journal article" date="2002" name="J. Bacteriol.">
        <title>Genome sequence of Yersinia pestis KIM.</title>
        <authorList>
            <person name="Deng W."/>
            <person name="Burland V."/>
            <person name="Plunkett G.III."/>
            <person name="Boutin A."/>
            <person name="Mayhew G.F."/>
            <person name="Liss P."/>
            <person name="Perna N.T."/>
            <person name="Rose D.J."/>
            <person name="Mau B."/>
            <person name="Zhou S."/>
            <person name="Schwartz D.C."/>
            <person name="Fetherston J.D."/>
            <person name="Lindler L.E."/>
            <person name="Brubaker R.R."/>
            <person name="Plana G.V."/>
            <person name="Straley S.C."/>
            <person name="McDonough K.A."/>
            <person name="Nilles M.L."/>
            <person name="Matson J.S."/>
            <person name="Blattner F.R."/>
            <person name="Perry R.D."/>
        </authorList>
    </citation>
    <scope>NUCLEOTIDE SEQUENCE [LARGE SCALE GENOMIC DNA]</scope>
    <source>
        <strain evidence="2">KIM10+ / Biovar Mediaevalis</strain>
    </source>
</reference>
<evidence type="ECO:0000313" key="2">
    <source>
        <dbReference type="Proteomes" id="UP000002490"/>
    </source>
</evidence>
<dbReference type="Proteomes" id="UP000002490">
    <property type="component" value="Chromosome"/>
</dbReference>
<evidence type="ECO:0000313" key="1">
    <source>
        <dbReference type="EMBL" id="AAM83684.1"/>
    </source>
</evidence>
<name>Q8CLW0_YERPE</name>
<sequence length="52" mass="6133">MLAVAAKERAALPVFRYFNGMPTLPTWFTRTPIDLQLLREIPWFTIRLQKIT</sequence>
<dbReference type="HOGENOM" id="CLU_3086432_0_0_6"/>
<proteinExistence type="predicted"/>
<dbReference type="EMBL" id="AE009952">
    <property type="protein sequence ID" value="AAM83684.1"/>
    <property type="molecule type" value="Genomic_DNA"/>
</dbReference>
<gene>
    <name evidence="1" type="ordered locus">y0089</name>
</gene>